<dbReference type="PANTHER" id="PTHR48111:SF1">
    <property type="entry name" value="TWO-COMPONENT RESPONSE REGULATOR ORR33"/>
    <property type="match status" value="1"/>
</dbReference>
<keyword evidence="5" id="KW-0804">Transcription</keyword>
<keyword evidence="4" id="KW-0238">DNA-binding</keyword>
<evidence type="ECO:0000313" key="8">
    <source>
        <dbReference type="EMBL" id="ETW94989.1"/>
    </source>
</evidence>
<dbReference type="InterPro" id="IPR039420">
    <property type="entry name" value="WalR-like"/>
</dbReference>
<sequence length="177" mass="19802">MHILIAEDDAGFRETLAVEFQERGYNVTKIACLHEFDGLLSQHFDLAVVDLKLGTDSGLELVERLSQVSPHTTCVVLTGYSSIVTAVKAIKLGAANYLTKPVSMDDIEAALLGEAPLDELDDYQAPSLARHEWEYIEYVLARCDGNITRAAKELGIHRQSLQRKLRKYPPNVWCRDT</sequence>
<evidence type="ECO:0000256" key="2">
    <source>
        <dbReference type="ARBA" id="ARBA00023012"/>
    </source>
</evidence>
<dbReference type="GO" id="GO:0032993">
    <property type="term" value="C:protein-DNA complex"/>
    <property type="evidence" value="ECO:0007669"/>
    <property type="project" value="TreeGrafter"/>
</dbReference>
<evidence type="ECO:0000259" key="7">
    <source>
        <dbReference type="PROSITE" id="PS50110"/>
    </source>
</evidence>
<evidence type="ECO:0000313" key="9">
    <source>
        <dbReference type="Proteomes" id="UP000019141"/>
    </source>
</evidence>
<dbReference type="EMBL" id="AZHW01000973">
    <property type="protein sequence ID" value="ETW94989.1"/>
    <property type="molecule type" value="Genomic_DNA"/>
</dbReference>
<keyword evidence="3" id="KW-0805">Transcription regulation</keyword>
<dbReference type="SUPFAM" id="SSF46689">
    <property type="entry name" value="Homeodomain-like"/>
    <property type="match status" value="1"/>
</dbReference>
<evidence type="ECO:0000256" key="1">
    <source>
        <dbReference type="ARBA" id="ARBA00022553"/>
    </source>
</evidence>
<dbReference type="InterPro" id="IPR001789">
    <property type="entry name" value="Sig_transdc_resp-reg_receiver"/>
</dbReference>
<evidence type="ECO:0000256" key="6">
    <source>
        <dbReference type="PROSITE-ProRule" id="PRU00169"/>
    </source>
</evidence>
<dbReference type="AlphaFoldDB" id="W4LAN9"/>
<dbReference type="GO" id="GO:0000976">
    <property type="term" value="F:transcription cis-regulatory region binding"/>
    <property type="evidence" value="ECO:0007669"/>
    <property type="project" value="TreeGrafter"/>
</dbReference>
<feature type="domain" description="Response regulatory" evidence="7">
    <location>
        <begin position="2"/>
        <end position="115"/>
    </location>
</feature>
<dbReference type="PANTHER" id="PTHR48111">
    <property type="entry name" value="REGULATOR OF RPOS"/>
    <property type="match status" value="1"/>
</dbReference>
<keyword evidence="1 6" id="KW-0597">Phosphoprotein</keyword>
<dbReference type="PRINTS" id="PR01590">
    <property type="entry name" value="HTHFIS"/>
</dbReference>
<evidence type="ECO:0000256" key="3">
    <source>
        <dbReference type="ARBA" id="ARBA00023015"/>
    </source>
</evidence>
<protein>
    <recommendedName>
        <fullName evidence="7">Response regulatory domain-containing protein</fullName>
    </recommendedName>
</protein>
<accession>W4LAN9</accession>
<dbReference type="PROSITE" id="PS50110">
    <property type="entry name" value="RESPONSE_REGULATORY"/>
    <property type="match status" value="1"/>
</dbReference>
<dbReference type="GO" id="GO:0006355">
    <property type="term" value="P:regulation of DNA-templated transcription"/>
    <property type="evidence" value="ECO:0007669"/>
    <property type="project" value="TreeGrafter"/>
</dbReference>
<dbReference type="InterPro" id="IPR009057">
    <property type="entry name" value="Homeodomain-like_sf"/>
</dbReference>
<reference evidence="8 9" key="1">
    <citation type="journal article" date="2014" name="Nature">
        <title>An environmental bacterial taxon with a large and distinct metabolic repertoire.</title>
        <authorList>
            <person name="Wilson M.C."/>
            <person name="Mori T."/>
            <person name="Ruckert C."/>
            <person name="Uria A.R."/>
            <person name="Helf M.J."/>
            <person name="Takada K."/>
            <person name="Gernert C."/>
            <person name="Steffens U.A."/>
            <person name="Heycke N."/>
            <person name="Schmitt S."/>
            <person name="Rinke C."/>
            <person name="Helfrich E.J."/>
            <person name="Brachmann A.O."/>
            <person name="Gurgui C."/>
            <person name="Wakimoto T."/>
            <person name="Kracht M."/>
            <person name="Crusemann M."/>
            <person name="Hentschel U."/>
            <person name="Abe I."/>
            <person name="Matsunaga S."/>
            <person name="Kalinowski J."/>
            <person name="Takeyama H."/>
            <person name="Piel J."/>
        </authorList>
    </citation>
    <scope>NUCLEOTIDE SEQUENCE [LARGE SCALE GENOMIC DNA]</scope>
    <source>
        <strain evidence="9">TSY1</strain>
    </source>
</reference>
<dbReference type="GO" id="GO:0005829">
    <property type="term" value="C:cytosol"/>
    <property type="evidence" value="ECO:0007669"/>
    <property type="project" value="TreeGrafter"/>
</dbReference>
<dbReference type="SMART" id="SM00448">
    <property type="entry name" value="REC"/>
    <property type="match status" value="1"/>
</dbReference>
<dbReference type="Proteomes" id="UP000019141">
    <property type="component" value="Unassembled WGS sequence"/>
</dbReference>
<dbReference type="InterPro" id="IPR002197">
    <property type="entry name" value="HTH_Fis"/>
</dbReference>
<dbReference type="SUPFAM" id="SSF52172">
    <property type="entry name" value="CheY-like"/>
    <property type="match status" value="1"/>
</dbReference>
<organism evidence="8 9">
    <name type="scientific">Entotheonella factor</name>
    <dbReference type="NCBI Taxonomy" id="1429438"/>
    <lineage>
        <taxon>Bacteria</taxon>
        <taxon>Pseudomonadati</taxon>
        <taxon>Nitrospinota/Tectimicrobiota group</taxon>
        <taxon>Candidatus Tectimicrobiota</taxon>
        <taxon>Candidatus Entotheonellia</taxon>
        <taxon>Candidatus Entotheonellales</taxon>
        <taxon>Candidatus Entotheonellaceae</taxon>
        <taxon>Candidatus Entotheonella</taxon>
    </lineage>
</organism>
<proteinExistence type="predicted"/>
<dbReference type="Gene3D" id="1.10.10.60">
    <property type="entry name" value="Homeodomain-like"/>
    <property type="match status" value="1"/>
</dbReference>
<dbReference type="GO" id="GO:0000156">
    <property type="term" value="F:phosphorelay response regulator activity"/>
    <property type="evidence" value="ECO:0007669"/>
    <property type="project" value="TreeGrafter"/>
</dbReference>
<gene>
    <name evidence="8" type="ORF">ETSY1_32505</name>
</gene>
<name>W4LAN9_ENTF1</name>
<dbReference type="HOGENOM" id="CLU_000445_69_6_7"/>
<feature type="modified residue" description="4-aspartylphosphate" evidence="6">
    <location>
        <position position="50"/>
    </location>
</feature>
<dbReference type="Pfam" id="PF02954">
    <property type="entry name" value="HTH_8"/>
    <property type="match status" value="1"/>
</dbReference>
<comment type="caution">
    <text evidence="8">The sequence shown here is derived from an EMBL/GenBank/DDBJ whole genome shotgun (WGS) entry which is preliminary data.</text>
</comment>
<keyword evidence="9" id="KW-1185">Reference proteome</keyword>
<dbReference type="Pfam" id="PF00072">
    <property type="entry name" value="Response_reg"/>
    <property type="match status" value="1"/>
</dbReference>
<evidence type="ECO:0000256" key="4">
    <source>
        <dbReference type="ARBA" id="ARBA00023125"/>
    </source>
</evidence>
<feature type="non-terminal residue" evidence="8">
    <location>
        <position position="177"/>
    </location>
</feature>
<dbReference type="Gene3D" id="3.40.50.2300">
    <property type="match status" value="1"/>
</dbReference>
<keyword evidence="2" id="KW-0902">Two-component regulatory system</keyword>
<evidence type="ECO:0000256" key="5">
    <source>
        <dbReference type="ARBA" id="ARBA00023163"/>
    </source>
</evidence>
<dbReference type="InterPro" id="IPR011006">
    <property type="entry name" value="CheY-like_superfamily"/>
</dbReference>